<feature type="binding site" evidence="3">
    <location>
        <position position="172"/>
    </location>
    <ligand>
        <name>S-adenosyl-L-methionine</name>
        <dbReference type="ChEBI" id="CHEBI:59789"/>
    </ligand>
</feature>
<protein>
    <recommendedName>
        <fullName evidence="3">Ribosomal RNA small subunit methyltransferase J</fullName>
        <ecNumber evidence="3">2.1.1.242</ecNumber>
    </recommendedName>
    <alternativeName>
        <fullName evidence="3">16S rRNA m2G1516 methyltransferase</fullName>
    </alternativeName>
    <alternativeName>
        <fullName evidence="3">rRNA (guanine-N(2)-)-methyltransferase</fullName>
    </alternativeName>
</protein>
<dbReference type="GO" id="GO:0008990">
    <property type="term" value="F:rRNA (guanine-N2-)-methyltransferase activity"/>
    <property type="evidence" value="ECO:0007669"/>
    <property type="project" value="UniProtKB-UniRule"/>
</dbReference>
<evidence type="ECO:0000256" key="3">
    <source>
        <dbReference type="HAMAP-Rule" id="MF_01523"/>
    </source>
</evidence>
<keyword evidence="3" id="KW-0963">Cytoplasm</keyword>
<evidence type="ECO:0000256" key="2">
    <source>
        <dbReference type="ARBA" id="ARBA00022691"/>
    </source>
</evidence>
<dbReference type="HAMAP" id="MF_01523">
    <property type="entry name" value="16SrRNA_methyltr_J"/>
    <property type="match status" value="1"/>
</dbReference>
<dbReference type="Gene3D" id="3.40.1630.10">
    <property type="entry name" value="YhiQ-like domain"/>
    <property type="match status" value="1"/>
</dbReference>
<reference evidence="4 5" key="1">
    <citation type="submission" date="2019-02" db="EMBL/GenBank/DDBJ databases">
        <authorList>
            <person name="Manzano-Marin A."/>
            <person name="Manzano-Marin A."/>
        </authorList>
    </citation>
    <scope>NUCLEOTIDE SEQUENCE [LARGE SCALE GENOMIC DNA]</scope>
    <source>
        <strain evidence="4 5">ErCilaricifoliae</strain>
    </source>
</reference>
<gene>
    <name evidence="3 4" type="primary">rsmJ</name>
    <name evidence="4" type="ORF">ERCILAFE3058_288</name>
</gene>
<comment type="caution">
    <text evidence="3">Lacks conserved residue(s) required for the propagation of feature annotation.</text>
</comment>
<dbReference type="EMBL" id="LR217720">
    <property type="protein sequence ID" value="VFP84205.1"/>
    <property type="molecule type" value="Genomic_DNA"/>
</dbReference>
<evidence type="ECO:0000313" key="5">
    <source>
        <dbReference type="Proteomes" id="UP000294418"/>
    </source>
</evidence>
<dbReference type="PANTHER" id="PTHR36112:SF1">
    <property type="entry name" value="RIBOSOMAL RNA SMALL SUBUNIT METHYLTRANSFERASE J"/>
    <property type="match status" value="1"/>
</dbReference>
<keyword evidence="2 3" id="KW-0949">S-adenosyl-L-methionine</keyword>
<feature type="binding site" evidence="3">
    <location>
        <begin position="102"/>
        <end position="103"/>
    </location>
    <ligand>
        <name>S-adenosyl-L-methionine</name>
        <dbReference type="ChEBI" id="CHEBI:59789"/>
    </ligand>
</feature>
<keyword evidence="1 3" id="KW-0489">Methyltransferase</keyword>
<keyword evidence="3 4" id="KW-0808">Transferase</keyword>
<dbReference type="Proteomes" id="UP000294418">
    <property type="component" value="Chromosome"/>
</dbReference>
<dbReference type="Pfam" id="PF04445">
    <property type="entry name" value="SAM_MT"/>
    <property type="match status" value="1"/>
</dbReference>
<dbReference type="InterPro" id="IPR029063">
    <property type="entry name" value="SAM-dependent_MTases_sf"/>
</dbReference>
<organism evidence="4 5">
    <name type="scientific">Candidatus Erwinia haradaeae</name>
    <dbReference type="NCBI Taxonomy" id="1922217"/>
    <lineage>
        <taxon>Bacteria</taxon>
        <taxon>Pseudomonadati</taxon>
        <taxon>Pseudomonadota</taxon>
        <taxon>Gammaproteobacteria</taxon>
        <taxon>Enterobacterales</taxon>
        <taxon>Erwiniaceae</taxon>
        <taxon>Erwinia</taxon>
    </lineage>
</organism>
<proteinExistence type="inferred from homology"/>
<comment type="catalytic activity">
    <reaction evidence="3">
        <text>guanosine(1516) in 16S rRNA + S-adenosyl-L-methionine = N(2)-methylguanosine(1516) in 16S rRNA + S-adenosyl-L-homocysteine + H(+)</text>
        <dbReference type="Rhea" id="RHEA:43220"/>
        <dbReference type="Rhea" id="RHEA-COMP:10412"/>
        <dbReference type="Rhea" id="RHEA-COMP:10413"/>
        <dbReference type="ChEBI" id="CHEBI:15378"/>
        <dbReference type="ChEBI" id="CHEBI:57856"/>
        <dbReference type="ChEBI" id="CHEBI:59789"/>
        <dbReference type="ChEBI" id="CHEBI:74269"/>
        <dbReference type="ChEBI" id="CHEBI:74481"/>
        <dbReference type="EC" id="2.1.1.242"/>
    </reaction>
</comment>
<sequence>MQICLLDESGEIGSHSASILATRLQLKHDKNALLALVIKPSYLELRKRDEPLLGGVSVNFSSKQATYRRKFGGGRHEAIAKAVGIKGNYFPDVLDATAGLARDAFVLASCGCRVRMLERNPIISALLEDGLRRGYSDHEIGFWLRVRLILLHTPSLFCLSNITPKPDVIYLDPMYPNKKKSALVKKEMRMLQCLIGVDQDADQLLECARLLAKKRVVVKRSRYAQSLAGIKTDNYINTINHRFDIYTPIHI</sequence>
<dbReference type="AlphaFoldDB" id="A0A451DCN6"/>
<comment type="similarity">
    <text evidence="3">Belongs to the methyltransferase superfamily. RsmJ family.</text>
</comment>
<comment type="subcellular location">
    <subcellularLocation>
        <location evidence="3">Cytoplasm</location>
    </subcellularLocation>
</comment>
<dbReference type="Gene3D" id="3.40.50.150">
    <property type="entry name" value="Vaccinia Virus protein VP39"/>
    <property type="match status" value="1"/>
</dbReference>
<dbReference type="InterPro" id="IPR007536">
    <property type="entry name" value="16SrRNA_methylTrfase_J"/>
</dbReference>
<dbReference type="EC" id="2.1.1.242" evidence="3"/>
<dbReference type="PANTHER" id="PTHR36112">
    <property type="entry name" value="RIBOSOMAL RNA SMALL SUBUNIT METHYLTRANSFERASE J"/>
    <property type="match status" value="1"/>
</dbReference>
<dbReference type="SUPFAM" id="SSF53335">
    <property type="entry name" value="S-adenosyl-L-methionine-dependent methyltransferases"/>
    <property type="match status" value="1"/>
</dbReference>
<comment type="function">
    <text evidence="3">Specifically methylates the guanosine in position 1516 of 16S rRNA.</text>
</comment>
<name>A0A451DCN6_9GAMM</name>
<evidence type="ECO:0000256" key="1">
    <source>
        <dbReference type="ARBA" id="ARBA00022603"/>
    </source>
</evidence>
<accession>A0A451DCN6</accession>
<feature type="binding site" evidence="3">
    <location>
        <begin position="118"/>
        <end position="119"/>
    </location>
    <ligand>
        <name>S-adenosyl-L-methionine</name>
        <dbReference type="ChEBI" id="CHEBI:59789"/>
    </ligand>
</feature>
<evidence type="ECO:0000313" key="4">
    <source>
        <dbReference type="EMBL" id="VFP84205.1"/>
    </source>
</evidence>
<dbReference type="GO" id="GO:0005737">
    <property type="term" value="C:cytoplasm"/>
    <property type="evidence" value="ECO:0007669"/>
    <property type="project" value="UniProtKB-SubCell"/>
</dbReference>
<keyword evidence="3" id="KW-0698">rRNA processing</keyword>